<reference evidence="2" key="1">
    <citation type="submission" date="2023-08" db="EMBL/GenBank/DDBJ databases">
        <authorList>
            <person name="Alioto T."/>
            <person name="Alioto T."/>
            <person name="Gomez Garrido J."/>
        </authorList>
    </citation>
    <scope>NUCLEOTIDE SEQUENCE</scope>
</reference>
<protein>
    <submittedName>
        <fullName evidence="2">Uncharacterized protein</fullName>
    </submittedName>
</protein>
<dbReference type="AlphaFoldDB" id="A0AA36BM96"/>
<gene>
    <name evidence="2" type="ORF">OCTVUL_1B028826</name>
</gene>
<accession>A0AA36BM96</accession>
<proteinExistence type="predicted"/>
<sequence>MTVCRGWRHRTPISHGSVDGGGGGVVGGGGGDVGGGGGDINQINLPVKAKRSEMSNGKESQDQFYQDLTDRVFNMKL</sequence>
<organism evidence="2 3">
    <name type="scientific">Octopus vulgaris</name>
    <name type="common">Common octopus</name>
    <dbReference type="NCBI Taxonomy" id="6645"/>
    <lineage>
        <taxon>Eukaryota</taxon>
        <taxon>Metazoa</taxon>
        <taxon>Spiralia</taxon>
        <taxon>Lophotrochozoa</taxon>
        <taxon>Mollusca</taxon>
        <taxon>Cephalopoda</taxon>
        <taxon>Coleoidea</taxon>
        <taxon>Octopodiformes</taxon>
        <taxon>Octopoda</taxon>
        <taxon>Incirrata</taxon>
        <taxon>Octopodidae</taxon>
        <taxon>Octopus</taxon>
    </lineage>
</organism>
<dbReference type="EMBL" id="OX597832">
    <property type="protein sequence ID" value="CAI9736893.1"/>
    <property type="molecule type" value="Genomic_DNA"/>
</dbReference>
<keyword evidence="3" id="KW-1185">Reference proteome</keyword>
<dbReference type="Proteomes" id="UP001162480">
    <property type="component" value="Chromosome 19"/>
</dbReference>
<evidence type="ECO:0000256" key="1">
    <source>
        <dbReference type="SAM" id="MobiDB-lite"/>
    </source>
</evidence>
<feature type="compositionally biased region" description="Basic residues" evidence="1">
    <location>
        <begin position="1"/>
        <end position="12"/>
    </location>
</feature>
<name>A0AA36BM96_OCTVU</name>
<feature type="region of interest" description="Disordered" evidence="1">
    <location>
        <begin position="1"/>
        <end position="43"/>
    </location>
</feature>
<evidence type="ECO:0000313" key="3">
    <source>
        <dbReference type="Proteomes" id="UP001162480"/>
    </source>
</evidence>
<feature type="compositionally biased region" description="Gly residues" evidence="1">
    <location>
        <begin position="18"/>
        <end position="39"/>
    </location>
</feature>
<evidence type="ECO:0000313" key="2">
    <source>
        <dbReference type="EMBL" id="CAI9736893.1"/>
    </source>
</evidence>